<keyword evidence="6" id="KW-1185">Reference proteome</keyword>
<evidence type="ECO:0000256" key="2">
    <source>
        <dbReference type="SAM" id="Coils"/>
    </source>
</evidence>
<dbReference type="Proteomes" id="UP001209755">
    <property type="component" value="Unassembled WGS sequence"/>
</dbReference>
<name>A0ABT3HH78_9HYPH</name>
<sequence length="1481" mass="155575">MATLSVKIDPTGAQSGGRVVRRVIIDIGGAAETTEKKVDRLTRSSESNFRKMTRSVNLAEMSMRSLTRAAGALGAAVGTAMSVRSVVGFKDAVAEVSTLVDTTTFNMAKLEKGATAQGRAFGDLTGQARAYYQIISAGASSAAEATRTLDAANRLAVGGVTSVAVAADGLTSILNAYGSKVESATAVSDALFVAMRAGKTTIEELSSTLGRVAPLAAQTGVGFDELVASIAALTKGGISTAESVTGVRAILAAVAKPTSEASKLAKQLGIDFTAAGLASKGFAGFLEDLVQKTGGNTAVLAQLFGGVEALVPAMALAGQAGEDFSDVLGQMENKAGQTEIAFNKMANSPGFQAGRVWSALQAEVLGVGGTMTGTLVPAIKAVADNMGLIVNAVVIFTAGHLAAALATVIARFATMTATMGAAAVAARTLSAAMAFVGGPIGIAVTALAGGYLLLRDNVSAAAQATADAEFAYRQNEGALNNAKAASEGYTMALRNQIAMQVEAAKSAMILANAEFEAANARRVGFLRLTGLNSDILQHFEDQAASEADALTKAYVNLGKQLQTVDGNLKKVATSTGGASVSIGDLDEKTKNAAKAAKEAAREFERFKDTADGLVEKFFPKEAAEARIKELMSLLDKYGDKLTEIQRKAVDKEIDALRKVGDQADETAKQIEQTLGDALGDLFTKPAADAKDFFRNLARSFAQIGSQNIKNLFSGTPTAANDNVTSSGGLFSGLFKTISSATQTGAEAGTAKGSVTGLSAIFGKGGGILSGGTASAVLGGAGIGYQTGGGTAGTVMGGIGGALSGLAATGGNPLGALAGGLAGVVGSLFGGSNNKQRQQAKAQFDAQRENIISLIDVGRGRGVGTATQQVREYKSQTDPAIELAKKAGNDAMVRQLRKATAAFTQRVRKEFLGGFESTIDALRSGLGDNSPFVVARKNMLDLRDSLQGVISDAKEFKRAGETQSDVAKRTRQARSAAQQYALSLLHGAREMTEMEAAVANARGTASGLKKTLMDLGMSSTEASKAISKRLRSALDDLRDEYRGDVRSSINDLSGRGYLNDIADAQEKYNERLKDAEALGLSGAGAFKELQLSLANIIRNSNLTDKQIDALSKRFPALRKALKDLSDVTVSVDLQQFWDRIFTARIDTSTLKGQLAVFNRAAKAEYEALKESGASKHALAVLENTLNAERKALIRQYREQQVQDARQDLLNAYNAERSELEDTASTLENFIDQVKAFRDDLKLDSNLSTLSASERLAEAQQQYSSTFQAAMRGDETAMSSLTSAAQAYLEEAKSYYASSPQYATIFEQVTSSLDTVQASATRQLTSTERQIDALERQVSKLIDIDDGVMSVDAAIRQLNRYMSAFISSGGDRGSLEGFARGGYTGDGPSNVVAGVVHRGEYVMDQAATARYRPYLEQMDSGTFGPRNDNNSRNDAKLAQAIITSSAQQVEVMREELRSVRAELNRLTNETRIAANRKQRKANG</sequence>
<feature type="coiled-coil region" evidence="2">
    <location>
        <begin position="1315"/>
        <end position="1342"/>
    </location>
</feature>
<feature type="coiled-coil region" evidence="2">
    <location>
        <begin position="620"/>
        <end position="647"/>
    </location>
</feature>
<feature type="domain" description="Phage tail tape measure protein" evidence="4">
    <location>
        <begin position="125"/>
        <end position="305"/>
    </location>
</feature>
<dbReference type="InterPro" id="IPR010090">
    <property type="entry name" value="Phage_tape_meas"/>
</dbReference>
<evidence type="ECO:0000313" key="5">
    <source>
        <dbReference type="EMBL" id="MCW2309743.1"/>
    </source>
</evidence>
<evidence type="ECO:0000259" key="4">
    <source>
        <dbReference type="Pfam" id="PF10145"/>
    </source>
</evidence>
<evidence type="ECO:0000256" key="3">
    <source>
        <dbReference type="SAM" id="Phobius"/>
    </source>
</evidence>
<evidence type="ECO:0000313" key="6">
    <source>
        <dbReference type="Proteomes" id="UP001209755"/>
    </source>
</evidence>
<dbReference type="NCBIfam" id="TIGR01760">
    <property type="entry name" value="tape_meas_TP901"/>
    <property type="match status" value="1"/>
</dbReference>
<keyword evidence="3" id="KW-1133">Transmembrane helix</keyword>
<dbReference type="PANTHER" id="PTHR37813:SF1">
    <property type="entry name" value="FELS-2 PROPHAGE PROTEIN"/>
    <property type="match status" value="1"/>
</dbReference>
<keyword evidence="3" id="KW-0472">Membrane</keyword>
<reference evidence="6" key="1">
    <citation type="submission" date="2023-07" db="EMBL/GenBank/DDBJ databases">
        <title>Genome sequencing of Purple Non-Sulfur Bacteria from various extreme environments.</title>
        <authorList>
            <person name="Mayer M."/>
        </authorList>
    </citation>
    <scope>NUCLEOTIDE SEQUENCE [LARGE SCALE GENOMIC DNA]</scope>
    <source>
        <strain evidence="6">DSM 17935</strain>
    </source>
</reference>
<feature type="transmembrane region" description="Helical" evidence="3">
    <location>
        <begin position="431"/>
        <end position="454"/>
    </location>
</feature>
<dbReference type="PANTHER" id="PTHR37813">
    <property type="entry name" value="FELS-2 PROPHAGE PROTEIN"/>
    <property type="match status" value="1"/>
</dbReference>
<gene>
    <name evidence="5" type="ORF">M2319_004102</name>
</gene>
<evidence type="ECO:0000256" key="1">
    <source>
        <dbReference type="ARBA" id="ARBA00022612"/>
    </source>
</evidence>
<keyword evidence="3" id="KW-0812">Transmembrane</keyword>
<comment type="caution">
    <text evidence="5">The sequence shown here is derived from an EMBL/GenBank/DDBJ whole genome shotgun (WGS) entry which is preliminary data.</text>
</comment>
<keyword evidence="2" id="KW-0175">Coiled coil</keyword>
<feature type="transmembrane region" description="Helical" evidence="3">
    <location>
        <begin position="388"/>
        <end position="410"/>
    </location>
</feature>
<keyword evidence="1" id="KW-1188">Viral release from host cell</keyword>
<accession>A0ABT3HH78</accession>
<protein>
    <submittedName>
        <fullName evidence="5">TP901 family phage tail tape measure protein</fullName>
    </submittedName>
</protein>
<dbReference type="Pfam" id="PF10145">
    <property type="entry name" value="PhageMin_Tail"/>
    <property type="match status" value="1"/>
</dbReference>
<proteinExistence type="predicted"/>
<feature type="coiled-coil region" evidence="2">
    <location>
        <begin position="1444"/>
        <end position="1474"/>
    </location>
</feature>
<dbReference type="EMBL" id="JAOQNS010000014">
    <property type="protein sequence ID" value="MCW2309743.1"/>
    <property type="molecule type" value="Genomic_DNA"/>
</dbReference>
<organism evidence="5 6">
    <name type="scientific">Rhodobium gokarnense</name>
    <dbReference type="NCBI Taxonomy" id="364296"/>
    <lineage>
        <taxon>Bacteria</taxon>
        <taxon>Pseudomonadati</taxon>
        <taxon>Pseudomonadota</taxon>
        <taxon>Alphaproteobacteria</taxon>
        <taxon>Hyphomicrobiales</taxon>
        <taxon>Rhodobiaceae</taxon>
        <taxon>Rhodobium</taxon>
    </lineage>
</organism>